<evidence type="ECO:0000256" key="1">
    <source>
        <dbReference type="SAM" id="MobiDB-lite"/>
    </source>
</evidence>
<feature type="compositionally biased region" description="Low complexity" evidence="1">
    <location>
        <begin position="117"/>
        <end position="134"/>
    </location>
</feature>
<dbReference type="GeneID" id="826400"/>
<dbReference type="InterPro" id="IPR006706">
    <property type="entry name" value="Extensin_dom"/>
</dbReference>
<dbReference type="EMBL" id="CP002687">
    <property type="protein sequence ID" value="ANM66450.1"/>
    <property type="molecule type" value="Genomic_DNA"/>
</dbReference>
<dbReference type="Pfam" id="PF04554">
    <property type="entry name" value="Extensin_2"/>
    <property type="match status" value="1"/>
</dbReference>
<evidence type="ECO:0000259" key="2">
    <source>
        <dbReference type="Pfam" id="PF04554"/>
    </source>
</evidence>
<sequence>MFMIKYNIKPKQRKKIVAMGVIRTSRTMGLGQCMVYVVVLSAIAATVTSYPYTSPQTPHYNSPSHEHKIPKYTPHPKPSIYSSSPPPSYYSPSPKVNYKSPPPPYVYSSPPPPYYSPSPKVDYKSSPPQYVYSSPPTPYYSPSPKVTYKSPPPPYVY</sequence>
<dbReference type="ExpressionAtlas" id="A0A1P8B4B8">
    <property type="expression patterns" value="baseline and differential"/>
</dbReference>
<dbReference type="TAIR" id="AT4G08410">
    <property type="gene designation" value="EXT8"/>
</dbReference>
<feature type="region of interest" description="Disordered" evidence="1">
    <location>
        <begin position="116"/>
        <end position="157"/>
    </location>
</feature>
<evidence type="ECO:0000313" key="5">
    <source>
        <dbReference type="Proteomes" id="UP000006548"/>
    </source>
</evidence>
<dbReference type="GO" id="GO:0009664">
    <property type="term" value="P:plant-type cell wall organization"/>
    <property type="evidence" value="ECO:0007669"/>
    <property type="project" value="InterPro"/>
</dbReference>
<keyword evidence="5" id="KW-1185">Reference proteome</keyword>
<reference evidence="4 5" key="1">
    <citation type="journal article" date="1999" name="Nature">
        <title>Sequence and analysis of chromosome 4 of the plant Arabidopsis thaliana.</title>
        <authorList>
            <consortium name="EU"/>
            <consortium name="CSHL and WU Arabidopsis Sequencing Project"/>
            <person name="Mayer K."/>
            <person name="Schuller C."/>
            <person name="Wambutt R."/>
            <person name="Murphy G."/>
            <person name="Volckaert G."/>
            <person name="Pohl T."/>
            <person name="Dusterhoft A."/>
            <person name="Stiekema W."/>
            <person name="Entian K.D."/>
            <person name="Terryn N."/>
            <person name="Harris B."/>
            <person name="Ansorge W."/>
            <person name="Brandt P."/>
            <person name="Grivell L."/>
            <person name="Rieger M."/>
            <person name="Weichselgartner M."/>
            <person name="de Simone V."/>
            <person name="Obermaier B."/>
            <person name="Mache R."/>
            <person name="Muller M."/>
            <person name="Kreis M."/>
            <person name="Delseny M."/>
            <person name="Puigdomenech P."/>
            <person name="Watson M."/>
            <person name="Schmidtheini T."/>
            <person name="Reichert B."/>
            <person name="Portatelle D."/>
            <person name="Perez-Alonso M."/>
            <person name="Boutry M."/>
            <person name="Bancroft I."/>
            <person name="Vos P."/>
            <person name="Hoheisel J."/>
            <person name="Zimmermann W."/>
            <person name="Wedler H."/>
            <person name="Ridley P."/>
            <person name="Langham S.A."/>
            <person name="McCullagh B."/>
            <person name="Bilham L."/>
            <person name="Robben J."/>
            <person name="Van der Schueren J."/>
            <person name="Grymonprez B."/>
            <person name="Chuang Y.J."/>
            <person name="Vandenbussche F."/>
            <person name="Braeken M."/>
            <person name="Weltjens I."/>
            <person name="Voet M."/>
            <person name="Bastiaens I."/>
            <person name="Aert R."/>
            <person name="Defoor E."/>
            <person name="Weitzenegger T."/>
            <person name="Bothe G."/>
            <person name="Ramsperger U."/>
            <person name="Hilbert H."/>
            <person name="Braun M."/>
            <person name="Holzer E."/>
            <person name="Brandt A."/>
            <person name="Peters S."/>
            <person name="van Staveren M."/>
            <person name="Dirske W."/>
            <person name="Mooijman P."/>
            <person name="Klein Lankhorst R."/>
            <person name="Rose M."/>
            <person name="Hauf J."/>
            <person name="Kotter P."/>
            <person name="Berneiser S."/>
            <person name="Hempel S."/>
            <person name="Feldpausch M."/>
            <person name="Lamberth S."/>
            <person name="Van den Daele H."/>
            <person name="De Keyser A."/>
            <person name="Buysshaert C."/>
            <person name="Gielen J."/>
            <person name="Villarroel R."/>
            <person name="De Clercq R."/>
            <person name="Van Montagu M."/>
            <person name="Rogers J."/>
            <person name="Cronin A."/>
            <person name="Quail M."/>
            <person name="Bray-Allen S."/>
            <person name="Clark L."/>
            <person name="Doggett J."/>
            <person name="Hall S."/>
            <person name="Kay M."/>
            <person name="Lennard N."/>
            <person name="McLay K."/>
            <person name="Mayes R."/>
            <person name="Pettett A."/>
            <person name="Rajandream M.A."/>
            <person name="Lyne M."/>
            <person name="Benes V."/>
            <person name="Rechmann S."/>
            <person name="Borkova D."/>
            <person name="Blocker H."/>
            <person name="Scharfe M."/>
            <person name="Grimm M."/>
            <person name="Lohnert T.H."/>
            <person name="Dose S."/>
            <person name="de Haan M."/>
            <person name="Maarse A."/>
            <person name="Schafer M."/>
            <person name="Muller-Auer S."/>
            <person name="Gabel C."/>
            <person name="Fuchs M."/>
            <person name="Fartmann B."/>
            <person name="Granderath K."/>
            <person name="Dauner D."/>
            <person name="Herzl A."/>
            <person name="Neumann S."/>
            <person name="Argiriou A."/>
            <person name="Vitale D."/>
            <person name="Liguori R."/>
            <person name="Piravandi E."/>
            <person name="Massenet O."/>
            <person name="Quigley F."/>
            <person name="Clabauld G."/>
            <person name="Mundlein A."/>
            <person name="Felber R."/>
            <person name="Schnabl S."/>
            <person name="Hiller R."/>
            <person name="Schmidt W."/>
            <person name="Lecharny A."/>
            <person name="Aubourg S."/>
            <person name="Chefdor F."/>
            <person name="Cooke R."/>
            <person name="Berger C."/>
            <person name="Montfort A."/>
            <person name="Casacuberta E."/>
            <person name="Gibbons T."/>
            <person name="Weber N."/>
            <person name="Vandenbol M."/>
            <person name="Bargues M."/>
            <person name="Terol J."/>
            <person name="Torres A."/>
            <person name="Perez-Perez A."/>
            <person name="Purnelle B."/>
            <person name="Bent E."/>
            <person name="Johnson S."/>
            <person name="Tacon D."/>
            <person name="Jesse T."/>
            <person name="Heijnen L."/>
            <person name="Schwarz S."/>
            <person name="Scholler P."/>
            <person name="Heber S."/>
            <person name="Francs P."/>
            <person name="Bielke C."/>
            <person name="Frishman D."/>
            <person name="Haase D."/>
            <person name="Lemcke K."/>
            <person name="Mewes H.W."/>
            <person name="Stocker S."/>
            <person name="Zaccaria P."/>
            <person name="Bevan M."/>
            <person name="Wilson R.K."/>
            <person name="de la Bastide M."/>
            <person name="Habermann K."/>
            <person name="Parnell L."/>
            <person name="Dedhia N."/>
            <person name="Gnoj L."/>
            <person name="Schutz K."/>
            <person name="Huang E."/>
            <person name="Spiegel L."/>
            <person name="Sehkon M."/>
            <person name="Murray J."/>
            <person name="Sheet P."/>
            <person name="Cordes M."/>
            <person name="Abu-Threideh J."/>
            <person name="Stoneking T."/>
            <person name="Kalicki J."/>
            <person name="Graves T."/>
            <person name="Harmon G."/>
            <person name="Edwards J."/>
            <person name="Latreille P."/>
            <person name="Courtney L."/>
            <person name="Cloud J."/>
            <person name="Abbott A."/>
            <person name="Scott K."/>
            <person name="Johnson D."/>
            <person name="Minx P."/>
            <person name="Bentley D."/>
            <person name="Fulton B."/>
            <person name="Miller N."/>
            <person name="Greco T."/>
            <person name="Kemp K."/>
            <person name="Kramer J."/>
            <person name="Fulton L."/>
            <person name="Mardis E."/>
            <person name="Dante M."/>
            <person name="Pepin K."/>
            <person name="Hillier L."/>
            <person name="Nelson J."/>
            <person name="Spieth J."/>
            <person name="Ryan E."/>
            <person name="Andrews S."/>
            <person name="Geisel C."/>
            <person name="Layman D."/>
            <person name="Du H."/>
            <person name="Ali J."/>
            <person name="Berghoff A."/>
            <person name="Jones K."/>
            <person name="Drone K."/>
            <person name="Cotton M."/>
            <person name="Joshu C."/>
            <person name="Antonoiu B."/>
            <person name="Zidanic M."/>
            <person name="Strong C."/>
            <person name="Sun H."/>
            <person name="Lamar B."/>
            <person name="Yordan C."/>
            <person name="Ma P."/>
            <person name="Zhong J."/>
            <person name="Preston R."/>
            <person name="Vil D."/>
            <person name="Shekher M."/>
            <person name="Matero A."/>
            <person name="Shah R."/>
            <person name="Swaby I.K."/>
            <person name="O'Shaughnessy A."/>
            <person name="Rodriguez M."/>
            <person name="Hoffmann J."/>
            <person name="Till S."/>
            <person name="Granat S."/>
            <person name="Shohdy N."/>
            <person name="Hasegawa A."/>
            <person name="Hameed A."/>
            <person name="Lodhi M."/>
            <person name="Johnson A."/>
            <person name="Chen E."/>
            <person name="Marra M."/>
            <person name="Martienssen R."/>
            <person name="McCombie W.R."/>
        </authorList>
    </citation>
    <scope>NUCLEOTIDE SEQUENCE [LARGE SCALE GENOMIC DNA]</scope>
    <source>
        <strain evidence="5">cv. Columbia</strain>
    </source>
</reference>
<feature type="region of interest" description="Disordered" evidence="1">
    <location>
        <begin position="54"/>
        <end position="95"/>
    </location>
</feature>
<organism evidence="4 5">
    <name type="scientific">Arabidopsis thaliana</name>
    <name type="common">Mouse-ear cress</name>
    <dbReference type="NCBI Taxonomy" id="3702"/>
    <lineage>
        <taxon>Eukaryota</taxon>
        <taxon>Viridiplantae</taxon>
        <taxon>Streptophyta</taxon>
        <taxon>Embryophyta</taxon>
        <taxon>Tracheophyta</taxon>
        <taxon>Spermatophyta</taxon>
        <taxon>Magnoliopsida</taxon>
        <taxon>eudicotyledons</taxon>
        <taxon>Gunneridae</taxon>
        <taxon>Pentapetalae</taxon>
        <taxon>rosids</taxon>
        <taxon>malvids</taxon>
        <taxon>Brassicales</taxon>
        <taxon>Brassicaceae</taxon>
        <taxon>Camelineae</taxon>
        <taxon>Arabidopsis</taxon>
    </lineage>
</organism>
<proteinExistence type="predicted"/>
<evidence type="ECO:0000313" key="4">
    <source>
        <dbReference type="EMBL" id="ANM66450.1"/>
    </source>
</evidence>
<dbReference type="Araport" id="AT4G08410"/>
<dbReference type="RefSeq" id="NP_001328343.1">
    <property type="nucleotide sequence ID" value="NM_001340585.1"/>
</dbReference>
<accession>A0A1P8B4B8</accession>
<dbReference type="ProteomicsDB" id="207880"/>
<dbReference type="GO" id="GO:0005199">
    <property type="term" value="F:structural constituent of cell wall"/>
    <property type="evidence" value="ECO:0007669"/>
    <property type="project" value="InterPro"/>
</dbReference>
<feature type="domain" description="Extensin" evidence="2">
    <location>
        <begin position="81"/>
        <end position="128"/>
    </location>
</feature>
<reference evidence="5" key="2">
    <citation type="journal article" date="2017" name="Plant J.">
        <title>Araport11: a complete reannotation of the Arabidopsis thaliana reference genome.</title>
        <authorList>
            <person name="Cheng C.Y."/>
            <person name="Krishnakumar V."/>
            <person name="Chan A.P."/>
            <person name="Thibaud-Nissen F."/>
            <person name="Schobel S."/>
            <person name="Town C.D."/>
        </authorList>
    </citation>
    <scope>GENOME REANNOTATION</scope>
    <source>
        <strain evidence="5">cv. Columbia</strain>
    </source>
</reference>
<name>A0A1P8B4B8_ARATH</name>
<dbReference type="Proteomes" id="UP000006548">
    <property type="component" value="Chromosome 4"/>
</dbReference>
<dbReference type="AlphaFoldDB" id="A0A1P8B4B8"/>
<dbReference type="KEGG" id="ath:AT4G08410"/>
<gene>
    <name evidence="6" type="primary">EXT8</name>
    <name evidence="3 4" type="ordered locus">At4g08410</name>
    <name evidence="4" type="ORF">T28D5.100</name>
    <name evidence="4" type="ORF">T28D5_100</name>
</gene>
<feature type="compositionally biased region" description="Polar residues" evidence="1">
    <location>
        <begin position="54"/>
        <end position="63"/>
    </location>
</feature>
<dbReference type="PRINTS" id="PR01217">
    <property type="entry name" value="PRICHEXTENSN"/>
</dbReference>
<protein>
    <submittedName>
        <fullName evidence="4">Proline-rich extensin-like family protein</fullName>
    </submittedName>
</protein>
<evidence type="ECO:0000313" key="3">
    <source>
        <dbReference type="Araport" id="AT4G08410"/>
    </source>
</evidence>
<evidence type="ECO:0000313" key="6">
    <source>
        <dbReference type="TAIR" id="AT4G08410"/>
    </source>
</evidence>